<sequence>KLKLCINCILYKLQFVHNIYFYIYAYQARLPFANSVLELSYHK</sequence>
<name>A0A0K2UCQ6_LEPSM</name>
<organism evidence="1">
    <name type="scientific">Lepeophtheirus salmonis</name>
    <name type="common">Salmon louse</name>
    <name type="synonym">Caligus salmonis</name>
    <dbReference type="NCBI Taxonomy" id="72036"/>
    <lineage>
        <taxon>Eukaryota</taxon>
        <taxon>Metazoa</taxon>
        <taxon>Ecdysozoa</taxon>
        <taxon>Arthropoda</taxon>
        <taxon>Crustacea</taxon>
        <taxon>Multicrustacea</taxon>
        <taxon>Hexanauplia</taxon>
        <taxon>Copepoda</taxon>
        <taxon>Siphonostomatoida</taxon>
        <taxon>Caligidae</taxon>
        <taxon>Lepeophtheirus</taxon>
    </lineage>
</organism>
<dbReference type="AlphaFoldDB" id="A0A0K2UCQ6"/>
<accession>A0A0K2UCQ6</accession>
<dbReference type="EMBL" id="HACA01018657">
    <property type="protein sequence ID" value="CDW36018.1"/>
    <property type="molecule type" value="Transcribed_RNA"/>
</dbReference>
<evidence type="ECO:0000313" key="1">
    <source>
        <dbReference type="EMBL" id="CDW36018.1"/>
    </source>
</evidence>
<proteinExistence type="predicted"/>
<feature type="non-terminal residue" evidence="1">
    <location>
        <position position="1"/>
    </location>
</feature>
<reference evidence="1" key="1">
    <citation type="submission" date="2014-05" db="EMBL/GenBank/DDBJ databases">
        <authorList>
            <person name="Chronopoulou M."/>
        </authorList>
    </citation>
    <scope>NUCLEOTIDE SEQUENCE</scope>
    <source>
        <tissue evidence="1">Whole organism</tissue>
    </source>
</reference>
<protein>
    <submittedName>
        <fullName evidence="1">Uncharacterized protein</fullName>
    </submittedName>
</protein>